<dbReference type="GO" id="GO:0000981">
    <property type="term" value="F:DNA-binding transcription factor activity, RNA polymerase II-specific"/>
    <property type="evidence" value="ECO:0007669"/>
    <property type="project" value="InterPro"/>
</dbReference>
<dbReference type="CDD" id="cd12148">
    <property type="entry name" value="fungal_TF_MHR"/>
    <property type="match status" value="1"/>
</dbReference>
<dbReference type="EMBL" id="JPDN02000021">
    <property type="protein sequence ID" value="PON24820.1"/>
    <property type="molecule type" value="Genomic_DNA"/>
</dbReference>
<name>A0A2P4ZKL1_9HYPO</name>
<dbReference type="Gene3D" id="4.10.240.10">
    <property type="entry name" value="Zn(2)-C6 fungal-type DNA-binding domain"/>
    <property type="match status" value="1"/>
</dbReference>
<dbReference type="GO" id="GO:0008270">
    <property type="term" value="F:zinc ion binding"/>
    <property type="evidence" value="ECO:0007669"/>
    <property type="project" value="InterPro"/>
</dbReference>
<evidence type="ECO:0000259" key="9">
    <source>
        <dbReference type="PROSITE" id="PS50048"/>
    </source>
</evidence>
<dbReference type="GO" id="GO:0006351">
    <property type="term" value="P:DNA-templated transcription"/>
    <property type="evidence" value="ECO:0007669"/>
    <property type="project" value="InterPro"/>
</dbReference>
<dbReference type="Pfam" id="PF04082">
    <property type="entry name" value="Fungal_trans"/>
    <property type="match status" value="1"/>
</dbReference>
<evidence type="ECO:0000256" key="5">
    <source>
        <dbReference type="ARBA" id="ARBA00023163"/>
    </source>
</evidence>
<dbReference type="AlphaFoldDB" id="A0A2P4ZKL1"/>
<evidence type="ECO:0000313" key="11">
    <source>
        <dbReference type="Proteomes" id="UP000054821"/>
    </source>
</evidence>
<feature type="compositionally biased region" description="Basic and acidic residues" evidence="8">
    <location>
        <begin position="97"/>
        <end position="111"/>
    </location>
</feature>
<keyword evidence="11" id="KW-1185">Reference proteome</keyword>
<comment type="caution">
    <text evidence="10">The sequence shown here is derived from an EMBL/GenBank/DDBJ whole genome shotgun (WGS) entry which is preliminary data.</text>
</comment>
<keyword evidence="5" id="KW-0804">Transcription</keyword>
<dbReference type="PANTHER" id="PTHR46910">
    <property type="entry name" value="TRANSCRIPTION FACTOR PDR1"/>
    <property type="match status" value="1"/>
</dbReference>
<dbReference type="CDD" id="cd00067">
    <property type="entry name" value="GAL4"/>
    <property type="match status" value="1"/>
</dbReference>
<protein>
    <submittedName>
        <fullName evidence="10">Fungal specific transcription factor domain-containing protein</fullName>
    </submittedName>
</protein>
<evidence type="ECO:0000256" key="7">
    <source>
        <dbReference type="SAM" id="Coils"/>
    </source>
</evidence>
<evidence type="ECO:0000256" key="6">
    <source>
        <dbReference type="ARBA" id="ARBA00023242"/>
    </source>
</evidence>
<dbReference type="InterPro" id="IPR036864">
    <property type="entry name" value="Zn2-C6_fun-type_DNA-bd_sf"/>
</dbReference>
<keyword evidence="3" id="KW-0805">Transcription regulation</keyword>
<dbReference type="InterPro" id="IPR001138">
    <property type="entry name" value="Zn2Cys6_DnaBD"/>
</dbReference>
<dbReference type="GeneID" id="29987138"/>
<evidence type="ECO:0000256" key="8">
    <source>
        <dbReference type="SAM" id="MobiDB-lite"/>
    </source>
</evidence>
<dbReference type="RefSeq" id="XP_024405413.1">
    <property type="nucleotide sequence ID" value="XM_024549849.1"/>
</dbReference>
<proteinExistence type="predicted"/>
<dbReference type="GO" id="GO:0005634">
    <property type="term" value="C:nucleus"/>
    <property type="evidence" value="ECO:0007669"/>
    <property type="project" value="UniProtKB-SubCell"/>
</dbReference>
<gene>
    <name evidence="10" type="ORF">TGAM01_v206328</name>
</gene>
<dbReference type="Proteomes" id="UP000054821">
    <property type="component" value="Unassembled WGS sequence"/>
</dbReference>
<keyword evidence="2" id="KW-0479">Metal-binding</keyword>
<dbReference type="GO" id="GO:0003677">
    <property type="term" value="F:DNA binding"/>
    <property type="evidence" value="ECO:0007669"/>
    <property type="project" value="UniProtKB-KW"/>
</dbReference>
<feature type="coiled-coil region" evidence="7">
    <location>
        <begin position="48"/>
        <end position="75"/>
    </location>
</feature>
<dbReference type="STRING" id="398673.A0A2P4ZKL1"/>
<accession>A0A2P4ZKL1</accession>
<feature type="region of interest" description="Disordered" evidence="8">
    <location>
        <begin position="80"/>
        <end position="120"/>
    </location>
</feature>
<evidence type="ECO:0000256" key="3">
    <source>
        <dbReference type="ARBA" id="ARBA00023015"/>
    </source>
</evidence>
<evidence type="ECO:0000256" key="4">
    <source>
        <dbReference type="ARBA" id="ARBA00023125"/>
    </source>
</evidence>
<dbReference type="InterPro" id="IPR050987">
    <property type="entry name" value="AtrR-like"/>
</dbReference>
<feature type="domain" description="Zn(2)-C6 fungal-type" evidence="9">
    <location>
        <begin position="6"/>
        <end position="38"/>
    </location>
</feature>
<dbReference type="PANTHER" id="PTHR46910:SF37">
    <property type="entry name" value="ZN(II)2CYS6 TRANSCRIPTION FACTOR (EUROFUNG)"/>
    <property type="match status" value="1"/>
</dbReference>
<keyword evidence="7" id="KW-0175">Coiled coil</keyword>
<dbReference type="PROSITE" id="PS50048">
    <property type="entry name" value="ZN2_CY6_FUNGAL_2"/>
    <property type="match status" value="1"/>
</dbReference>
<evidence type="ECO:0000256" key="1">
    <source>
        <dbReference type="ARBA" id="ARBA00004123"/>
    </source>
</evidence>
<dbReference type="SMART" id="SM00906">
    <property type="entry name" value="Fungal_trans"/>
    <property type="match status" value="1"/>
</dbReference>
<dbReference type="SUPFAM" id="SSF57701">
    <property type="entry name" value="Zn2/Cys6 DNA-binding domain"/>
    <property type="match status" value="1"/>
</dbReference>
<keyword evidence="4" id="KW-0238">DNA-binding</keyword>
<dbReference type="InterPro" id="IPR007219">
    <property type="entry name" value="XnlR_reg_dom"/>
</dbReference>
<evidence type="ECO:0000313" key="10">
    <source>
        <dbReference type="EMBL" id="PON24820.1"/>
    </source>
</evidence>
<sequence>MPPIRACDVCFKRKIECCRPGPNVPCNWCSHQQLACTFSREKKKTTTKRLKAKDVDRLLEQIKQLESALAQVNHSQYPSVAETPIGSTHFKPSIADEDGHGTSKSARRQDESATQDLMPAGQETSRILENGIPAHIVNATRLFEKNWYHKGTPIISKNGLEWIASRTDQSTAALRSYLSPGHYSQPYWKVPSLQGHASPGELWDLPDKGLVNRWFNVLSHSSFQMLLPSLDKELFEETVDVAYWTFEGMHTSHLHISARACFWAVCAIMSYLKVPGQILSSLHSNICAARAKRFLELFNGPANLDFLQALLLLYKYQTATGQYSTAVVLHSAACRTVCELNGHSYQLLKRNEGENSLIEGRKSHIRKLFWLCYLTDKDLALLSGLPPALANEYCDVGGPEEYLSHDNFLLGFNEGADASDINTISWDRAISFLPGNPPLGVLKEKIFRLLYSPLALKIIDSELLTRIRHLDDELEGWRLSVAHDIRPKLSITQSQSLSPTGTFPSYLRSVQLQLEYHYLLTVIHTPVRRFGAAQDAETSPPEELHSVMHSSIDLSLEASRSTLRLLNEPIAMLKQNNFWHSIIYPLVAAMSLFVNILIHPVGRQAAADADSLALALDIIAKMRSSATSDGESKDTRQAYQLITELSKLANAAILKAGAIARTNRSPVSKGGHLH</sequence>
<evidence type="ECO:0000256" key="2">
    <source>
        <dbReference type="ARBA" id="ARBA00022723"/>
    </source>
</evidence>
<comment type="subcellular location">
    <subcellularLocation>
        <location evidence="1">Nucleus</location>
    </subcellularLocation>
</comment>
<keyword evidence="6" id="KW-0539">Nucleus</keyword>
<organism evidence="10 11">
    <name type="scientific">Trichoderma gamsii</name>
    <dbReference type="NCBI Taxonomy" id="398673"/>
    <lineage>
        <taxon>Eukaryota</taxon>
        <taxon>Fungi</taxon>
        <taxon>Dikarya</taxon>
        <taxon>Ascomycota</taxon>
        <taxon>Pezizomycotina</taxon>
        <taxon>Sordariomycetes</taxon>
        <taxon>Hypocreomycetidae</taxon>
        <taxon>Hypocreales</taxon>
        <taxon>Hypocreaceae</taxon>
        <taxon>Trichoderma</taxon>
    </lineage>
</organism>
<reference evidence="10 11" key="1">
    <citation type="journal article" date="2016" name="Genome Announc.">
        <title>Draft Whole-Genome Sequence of Trichoderma gamsii T6085, a Promising Biocontrol Agent of Fusarium Head Blight on Wheat.</title>
        <authorList>
            <person name="Baroncelli R."/>
            <person name="Zapparata A."/>
            <person name="Piaggeschi G."/>
            <person name="Sarrocco S."/>
            <person name="Vannacci G."/>
        </authorList>
    </citation>
    <scope>NUCLEOTIDE SEQUENCE [LARGE SCALE GENOMIC DNA]</scope>
    <source>
        <strain evidence="10 11">T6085</strain>
    </source>
</reference>